<gene>
    <name evidence="1" type="ordered locus">Rahaq_0557</name>
</gene>
<dbReference type="Pfam" id="PF05488">
    <property type="entry name" value="PAAR_motif"/>
    <property type="match status" value="1"/>
</dbReference>
<organism evidence="1 2">
    <name type="scientific">Rahnella sp. (strain Y9602)</name>
    <dbReference type="NCBI Taxonomy" id="2703885"/>
    <lineage>
        <taxon>Bacteria</taxon>
        <taxon>Pseudomonadati</taxon>
        <taxon>Pseudomonadota</taxon>
        <taxon>Gammaproteobacteria</taxon>
        <taxon>Enterobacterales</taxon>
        <taxon>Yersiniaceae</taxon>
        <taxon>Rahnella</taxon>
    </lineage>
</organism>
<dbReference type="AlphaFoldDB" id="A0A0H3F8B3"/>
<dbReference type="eggNOG" id="COG4104">
    <property type="taxonomic scope" value="Bacteria"/>
</dbReference>
<accession>A0A0H3F8B3</accession>
<sequence length="184" mass="19486">MNRYVLVLGDKTTAGGSIIGCSAINTSYDGLPIAVQGDKISCPACGTTGYLLCVTPRHNSTYEGKPEGLSGDLCICKCTPPPKLINSKTAMFHTLTLADLIAQGHAKHPIQIDYAGESGGYDEQITIQSTTRARELAGLPYYIEARDGRHFAGTIGEDGRLPRIATNGLDSYDIHVGDDALGKG</sequence>
<proteinExistence type="predicted"/>
<dbReference type="InterPro" id="IPR008727">
    <property type="entry name" value="PAAR_motif"/>
</dbReference>
<dbReference type="Proteomes" id="UP000007257">
    <property type="component" value="Chromosome"/>
</dbReference>
<dbReference type="RefSeq" id="WP_013573890.1">
    <property type="nucleotide sequence ID" value="NC_015061.1"/>
</dbReference>
<dbReference type="OrthoDB" id="6860016at2"/>
<evidence type="ECO:0000313" key="1">
    <source>
        <dbReference type="EMBL" id="ADW72184.1"/>
    </source>
</evidence>
<evidence type="ECO:0008006" key="3">
    <source>
        <dbReference type="Google" id="ProtNLM"/>
    </source>
</evidence>
<dbReference type="KEGG" id="rah:Rahaq_0557"/>
<dbReference type="EMBL" id="CP002505">
    <property type="protein sequence ID" value="ADW72184.1"/>
    <property type="molecule type" value="Genomic_DNA"/>
</dbReference>
<reference evidence="1 2" key="2">
    <citation type="journal article" date="2012" name="J. Bacteriol.">
        <title>Complete Genome Sequence of Rahnella sp. Strain Y9602, a Gammaproteobacterium Isolate from Metal- and Radionuclide-Contaminated Soil.</title>
        <authorList>
            <person name="Martinez R.J."/>
            <person name="Bruce D."/>
            <person name="Detter C."/>
            <person name="Goodwin L.A."/>
            <person name="Han J."/>
            <person name="Han C.S."/>
            <person name="Held B."/>
            <person name="Land M.L."/>
            <person name="Mikhailova N."/>
            <person name="Nolan M."/>
            <person name="Pennacchio L."/>
            <person name="Pitluck S."/>
            <person name="Tapia R."/>
            <person name="Woyke T."/>
            <person name="Sobecky P.A."/>
        </authorList>
    </citation>
    <scope>NUCLEOTIDE SEQUENCE [LARGE SCALE GENOMIC DNA]</scope>
    <source>
        <strain evidence="1 2">Y9602</strain>
    </source>
</reference>
<name>A0A0H3F8B3_RAHSY</name>
<evidence type="ECO:0000313" key="2">
    <source>
        <dbReference type="Proteomes" id="UP000007257"/>
    </source>
</evidence>
<dbReference type="HOGENOM" id="CLU_113188_1_0_6"/>
<dbReference type="CDD" id="cd14744">
    <property type="entry name" value="PAAR_CT_2"/>
    <property type="match status" value="1"/>
</dbReference>
<protein>
    <recommendedName>
        <fullName evidence="3">PAAR repeat-containing protein</fullName>
    </recommendedName>
</protein>
<reference evidence="2" key="1">
    <citation type="submission" date="2011-01" db="EMBL/GenBank/DDBJ databases">
        <title>Complete sequence of chromosome of Rahnella sp. Y9602.</title>
        <authorList>
            <consortium name="US DOE Joint Genome Institute"/>
            <person name="Lucas S."/>
            <person name="Copeland A."/>
            <person name="Lapidus A."/>
            <person name="Cheng J.-F."/>
            <person name="Goodwin L."/>
            <person name="Pitluck S."/>
            <person name="Lu M."/>
            <person name="Detter J.C."/>
            <person name="Han C."/>
            <person name="Tapia R."/>
            <person name="Land M."/>
            <person name="Hauser L."/>
            <person name="Kyrpides N."/>
            <person name="Ivanova N."/>
            <person name="Ovchinnikova G."/>
            <person name="Pagani I."/>
            <person name="Sobecky P.A."/>
            <person name="Martinez R.J."/>
            <person name="Woyke T."/>
        </authorList>
    </citation>
    <scope>NUCLEOTIDE SEQUENCE [LARGE SCALE GENOMIC DNA]</scope>
    <source>
        <strain evidence="2">Y9602</strain>
    </source>
</reference>